<dbReference type="GO" id="GO:0004523">
    <property type="term" value="F:RNA-DNA hybrid ribonuclease activity"/>
    <property type="evidence" value="ECO:0007669"/>
    <property type="project" value="UniProtKB-EC"/>
</dbReference>
<dbReference type="Gene3D" id="2.40.70.10">
    <property type="entry name" value="Acid Proteases"/>
    <property type="match status" value="1"/>
</dbReference>
<evidence type="ECO:0000256" key="1">
    <source>
        <dbReference type="ARBA" id="ARBA00010879"/>
    </source>
</evidence>
<keyword evidence="6" id="KW-1185">Reference proteome</keyword>
<dbReference type="InterPro" id="IPR021109">
    <property type="entry name" value="Peptidase_aspartic_dom_sf"/>
</dbReference>
<dbReference type="PANTHER" id="PTHR33064">
    <property type="entry name" value="POL PROTEIN"/>
    <property type="match status" value="1"/>
</dbReference>
<dbReference type="Pfam" id="PF00077">
    <property type="entry name" value="RVP"/>
    <property type="match status" value="1"/>
</dbReference>
<dbReference type="SUPFAM" id="SSF50630">
    <property type="entry name" value="Acid proteases"/>
    <property type="match status" value="1"/>
</dbReference>
<dbReference type="AlphaFoldDB" id="A0A8C0AYC4"/>
<name>A0A8C0AYC4_9AVES</name>
<dbReference type="SUPFAM" id="SSF56672">
    <property type="entry name" value="DNA/RNA polymerases"/>
    <property type="match status" value="1"/>
</dbReference>
<evidence type="ECO:0000259" key="4">
    <source>
        <dbReference type="PROSITE" id="PS50175"/>
    </source>
</evidence>
<dbReference type="InterPro" id="IPR018061">
    <property type="entry name" value="Retropepsins"/>
</dbReference>
<comment type="similarity">
    <text evidence="1">Belongs to the beta type-B retroviral polymerase family. HERV class-II K(HML-2) pol subfamily.</text>
</comment>
<protein>
    <recommendedName>
        <fullName evidence="2">ribonuclease H</fullName>
        <ecNumber evidence="2">3.1.26.4</ecNumber>
    </recommendedName>
</protein>
<dbReference type="GO" id="GO:0006508">
    <property type="term" value="P:proteolysis"/>
    <property type="evidence" value="ECO:0007669"/>
    <property type="project" value="InterPro"/>
</dbReference>
<dbReference type="InterPro" id="IPR001995">
    <property type="entry name" value="Peptidase_A2_cat"/>
</dbReference>
<dbReference type="GO" id="GO:0004190">
    <property type="term" value="F:aspartic-type endopeptidase activity"/>
    <property type="evidence" value="ECO:0007669"/>
    <property type="project" value="InterPro"/>
</dbReference>
<dbReference type="Ensembl" id="ENSBJAT00000009134.1">
    <property type="protein sequence ID" value="ENSBJAP00000008878.1"/>
    <property type="gene ID" value="ENSBJAG00000006121.1"/>
</dbReference>
<dbReference type="Proteomes" id="UP000694555">
    <property type="component" value="Unplaced"/>
</dbReference>
<accession>A0A8C0AYC4</accession>
<reference evidence="5" key="2">
    <citation type="submission" date="2025-09" db="UniProtKB">
        <authorList>
            <consortium name="Ensembl"/>
        </authorList>
    </citation>
    <scope>IDENTIFICATION</scope>
</reference>
<evidence type="ECO:0000313" key="6">
    <source>
        <dbReference type="Proteomes" id="UP000694555"/>
    </source>
</evidence>
<feature type="domain" description="Peptidase A2" evidence="4">
    <location>
        <begin position="11"/>
        <end position="82"/>
    </location>
</feature>
<evidence type="ECO:0000256" key="2">
    <source>
        <dbReference type="ARBA" id="ARBA00012180"/>
    </source>
</evidence>
<dbReference type="Pfam" id="PF00078">
    <property type="entry name" value="RVT_1"/>
    <property type="match status" value="1"/>
</dbReference>
<dbReference type="PANTHER" id="PTHR33064:SF36">
    <property type="entry name" value="CCHC-TYPE DOMAIN-CONTAINING PROTEIN"/>
    <property type="match status" value="1"/>
</dbReference>
<dbReference type="InterPro" id="IPR000477">
    <property type="entry name" value="RT_dom"/>
</dbReference>
<evidence type="ECO:0000256" key="3">
    <source>
        <dbReference type="ARBA" id="ARBA00022801"/>
    </source>
</evidence>
<evidence type="ECO:0000313" key="5">
    <source>
        <dbReference type="Ensembl" id="ENSBJAP00000008878.1"/>
    </source>
</evidence>
<dbReference type="Gene3D" id="3.30.70.270">
    <property type="match status" value="1"/>
</dbReference>
<dbReference type="EC" id="3.1.26.4" evidence="2"/>
<reference evidence="5" key="1">
    <citation type="submission" date="2025-08" db="UniProtKB">
        <authorList>
            <consortium name="Ensembl"/>
        </authorList>
    </citation>
    <scope>IDENTIFICATION</scope>
</reference>
<dbReference type="PROSITE" id="PS50175">
    <property type="entry name" value="ASP_PROT_RETROV"/>
    <property type="match status" value="1"/>
</dbReference>
<proteinExistence type="inferred from homology"/>
<dbReference type="InterPro" id="IPR043128">
    <property type="entry name" value="Rev_trsase/Diguanyl_cyclase"/>
</dbReference>
<dbReference type="InterPro" id="IPR051320">
    <property type="entry name" value="Viral_Replic_Matur_Polypro"/>
</dbReference>
<sequence length="327" mass="36666">VTVMVLEMKQLLFLTESGATHSVVTSCKGPLSKTVVLITGAMGKRTLRSFLQPMEYVIGDIKLTCEFLYMPECSFPLLGRNLLCKLNAQITFSENSVQLHIPQETAWRAQLCLLMNEISEEPGDNVLDMVLDAIIPLVWDSKMPGKVKNVITIKIKLKTGPGPIKVTQYPVRLEARKGLGPLIKGFMLYGLHRECQSEFSTPILPVKKPHCQEYRLVQDVRTNQAKQFSPLNGRAPQQAEKCSCVGLYCNNKYVTLLQYVDDILVEANTEKSCLKATFSSLNCLGLARYRVSKKKAQIAKEKVQYLGFEVSKGQRQPGIERKETIGH</sequence>
<keyword evidence="3" id="KW-0378">Hydrolase</keyword>
<dbReference type="Gene3D" id="3.10.10.10">
    <property type="entry name" value="HIV Type 1 Reverse Transcriptase, subunit A, domain 1"/>
    <property type="match status" value="1"/>
</dbReference>
<dbReference type="InterPro" id="IPR043502">
    <property type="entry name" value="DNA/RNA_pol_sf"/>
</dbReference>
<organism evidence="5 6">
    <name type="scientific">Buteo japonicus</name>
    <dbReference type="NCBI Taxonomy" id="224669"/>
    <lineage>
        <taxon>Eukaryota</taxon>
        <taxon>Metazoa</taxon>
        <taxon>Chordata</taxon>
        <taxon>Craniata</taxon>
        <taxon>Vertebrata</taxon>
        <taxon>Euteleostomi</taxon>
        <taxon>Archelosauria</taxon>
        <taxon>Archosauria</taxon>
        <taxon>Dinosauria</taxon>
        <taxon>Saurischia</taxon>
        <taxon>Theropoda</taxon>
        <taxon>Coelurosauria</taxon>
        <taxon>Aves</taxon>
        <taxon>Neognathae</taxon>
        <taxon>Neoaves</taxon>
        <taxon>Telluraves</taxon>
        <taxon>Accipitrimorphae</taxon>
        <taxon>Accipitriformes</taxon>
        <taxon>Accipitridae</taxon>
        <taxon>Accipitrinae</taxon>
        <taxon>Buteo</taxon>
    </lineage>
</organism>